<dbReference type="Pfam" id="PF07690">
    <property type="entry name" value="MFS_1"/>
    <property type="match status" value="1"/>
</dbReference>
<dbReference type="InterPro" id="IPR011701">
    <property type="entry name" value="MFS"/>
</dbReference>
<evidence type="ECO:0000256" key="5">
    <source>
        <dbReference type="ARBA" id="ARBA00023136"/>
    </source>
</evidence>
<reference evidence="8 9" key="1">
    <citation type="submission" date="2013-04" db="EMBL/GenBank/DDBJ databases">
        <title>The Genome Sequence of Sutterella wadsworthensis HGA0223.</title>
        <authorList>
            <consortium name="The Broad Institute Genomics Platform"/>
            <person name="Earl A."/>
            <person name="Ward D."/>
            <person name="Feldgarden M."/>
            <person name="Gevers D."/>
            <person name="Schmidt T.M."/>
            <person name="Dover J."/>
            <person name="Dai D."/>
            <person name="Walker B."/>
            <person name="Young S."/>
            <person name="Zeng Q."/>
            <person name="Gargeya S."/>
            <person name="Fitzgerald M."/>
            <person name="Haas B."/>
            <person name="Abouelleil A."/>
            <person name="Allen A.W."/>
            <person name="Alvarado L."/>
            <person name="Arachchi H.M."/>
            <person name="Berlin A.M."/>
            <person name="Chapman S.B."/>
            <person name="Gainer-Dewar J."/>
            <person name="Goldberg J."/>
            <person name="Griggs A."/>
            <person name="Gujja S."/>
            <person name="Hansen M."/>
            <person name="Howarth C."/>
            <person name="Imamovic A."/>
            <person name="Ireland A."/>
            <person name="Larimer J."/>
            <person name="McCowan C."/>
            <person name="Murphy C."/>
            <person name="Pearson M."/>
            <person name="Poon T.W."/>
            <person name="Priest M."/>
            <person name="Roberts A."/>
            <person name="Saif S."/>
            <person name="Shea T."/>
            <person name="Sisk P."/>
            <person name="Sykes S."/>
            <person name="Wortman J."/>
            <person name="Nusbaum C."/>
            <person name="Birren B."/>
        </authorList>
    </citation>
    <scope>NUCLEOTIDE SEQUENCE [LARGE SCALE GENOMIC DNA]</scope>
    <source>
        <strain evidence="8 9">HGA0223</strain>
    </source>
</reference>
<dbReference type="Gene3D" id="1.20.1250.20">
    <property type="entry name" value="MFS general substrate transporter like domains"/>
    <property type="match status" value="2"/>
</dbReference>
<evidence type="ECO:0000256" key="2">
    <source>
        <dbReference type="ARBA" id="ARBA00022475"/>
    </source>
</evidence>
<dbReference type="InterPro" id="IPR050189">
    <property type="entry name" value="MFS_Efflux_Transporters"/>
</dbReference>
<feature type="transmembrane region" description="Helical" evidence="6">
    <location>
        <begin position="65"/>
        <end position="89"/>
    </location>
</feature>
<evidence type="ECO:0000313" key="8">
    <source>
        <dbReference type="EMBL" id="EPD99913.1"/>
    </source>
</evidence>
<evidence type="ECO:0000313" key="9">
    <source>
        <dbReference type="Proteomes" id="UP000014400"/>
    </source>
</evidence>
<dbReference type="HOGENOM" id="CLU_001265_61_2_4"/>
<comment type="subcellular location">
    <subcellularLocation>
        <location evidence="1">Cell membrane</location>
        <topology evidence="1">Multi-pass membrane protein</topology>
    </subcellularLocation>
</comment>
<keyword evidence="9" id="KW-1185">Reference proteome</keyword>
<name>S3BF18_9BURK</name>
<feature type="transmembrane region" description="Helical" evidence="6">
    <location>
        <begin position="125"/>
        <end position="148"/>
    </location>
</feature>
<dbReference type="EMBL" id="ATCF01000012">
    <property type="protein sequence ID" value="EPD99913.1"/>
    <property type="molecule type" value="Genomic_DNA"/>
</dbReference>
<evidence type="ECO:0000259" key="7">
    <source>
        <dbReference type="PROSITE" id="PS50850"/>
    </source>
</evidence>
<dbReference type="GO" id="GO:0005886">
    <property type="term" value="C:plasma membrane"/>
    <property type="evidence" value="ECO:0007669"/>
    <property type="project" value="UniProtKB-SubCell"/>
</dbReference>
<dbReference type="eggNOG" id="COG2814">
    <property type="taxonomic scope" value="Bacteria"/>
</dbReference>
<dbReference type="SUPFAM" id="SSF103473">
    <property type="entry name" value="MFS general substrate transporter"/>
    <property type="match status" value="1"/>
</dbReference>
<keyword evidence="5 6" id="KW-0472">Membrane</keyword>
<dbReference type="PATRIC" id="fig|1203554.3.peg.708"/>
<gene>
    <name evidence="8" type="ORF">HMPREF1476_00717</name>
</gene>
<protein>
    <recommendedName>
        <fullName evidence="7">Major facilitator superfamily (MFS) profile domain-containing protein</fullName>
    </recommendedName>
</protein>
<sequence>MIPRHVPALALGVAEFSMMSILLPVADDLGVTVPEAGHFISAYAAGVCAGVLIMAAAARKMPLKTLLLIIVGIITLGNTLTVFVGSYHLMLLSRFIAGLPHGAYFGAAGVLCTQLAEPGKASRDMCLMVAGMTIANLAGVPLASFLAWAVSWRAAFAIAAAAALITFSAIRITVPKVPALPDSGFAAQFRFLRSLEPWLVLGAIGLGNGGFFAYYSYVNPVMEHVAAVPASMMSVVITLAGAGMVLGNLFCAKISSSFSDESLAAAGQGVLLLSLASVFFLAHWSPAAIALTTLAAGCVFFISGPEQVLMIRNAKEGQLLAASLAQVSFNAGNAVGAWLGGLPIDAGKAANWAAMPGFFLALAGFGLLFVNWLIHRVREEERTAGRIAALQDQIQSKAP</sequence>
<keyword evidence="2" id="KW-1003">Cell membrane</keyword>
<feature type="transmembrane region" description="Helical" evidence="6">
    <location>
        <begin position="263"/>
        <end position="281"/>
    </location>
</feature>
<proteinExistence type="predicted"/>
<feature type="transmembrane region" description="Helical" evidence="6">
    <location>
        <begin position="95"/>
        <end position="113"/>
    </location>
</feature>
<feature type="transmembrane region" description="Helical" evidence="6">
    <location>
        <begin position="154"/>
        <end position="174"/>
    </location>
</feature>
<comment type="caution">
    <text evidence="8">The sequence shown here is derived from an EMBL/GenBank/DDBJ whole genome shotgun (WGS) entry which is preliminary data.</text>
</comment>
<evidence type="ECO:0000256" key="6">
    <source>
        <dbReference type="SAM" id="Phobius"/>
    </source>
</evidence>
<keyword evidence="4 6" id="KW-1133">Transmembrane helix</keyword>
<feature type="transmembrane region" description="Helical" evidence="6">
    <location>
        <begin position="287"/>
        <end position="305"/>
    </location>
</feature>
<dbReference type="GO" id="GO:0022857">
    <property type="term" value="F:transmembrane transporter activity"/>
    <property type="evidence" value="ECO:0007669"/>
    <property type="project" value="InterPro"/>
</dbReference>
<dbReference type="PANTHER" id="PTHR43124">
    <property type="entry name" value="PURINE EFFLUX PUMP PBUE"/>
    <property type="match status" value="1"/>
</dbReference>
<dbReference type="AlphaFoldDB" id="S3BF18"/>
<dbReference type="STRING" id="1203554.HMPREF1476_00717"/>
<feature type="transmembrane region" description="Helical" evidence="6">
    <location>
        <begin position="195"/>
        <end position="215"/>
    </location>
</feature>
<dbReference type="PANTHER" id="PTHR43124:SF6">
    <property type="entry name" value="TRANSPORTER ARAJ-RELATED"/>
    <property type="match status" value="1"/>
</dbReference>
<organism evidence="8 9">
    <name type="scientific">Sutterella wadsworthensis HGA0223</name>
    <dbReference type="NCBI Taxonomy" id="1203554"/>
    <lineage>
        <taxon>Bacteria</taxon>
        <taxon>Pseudomonadati</taxon>
        <taxon>Pseudomonadota</taxon>
        <taxon>Betaproteobacteria</taxon>
        <taxon>Burkholderiales</taxon>
        <taxon>Sutterellaceae</taxon>
        <taxon>Sutterella</taxon>
    </lineage>
</organism>
<dbReference type="PROSITE" id="PS50850">
    <property type="entry name" value="MFS"/>
    <property type="match status" value="1"/>
</dbReference>
<dbReference type="CDD" id="cd17324">
    <property type="entry name" value="MFS_NepI_like"/>
    <property type="match status" value="1"/>
</dbReference>
<evidence type="ECO:0000256" key="3">
    <source>
        <dbReference type="ARBA" id="ARBA00022692"/>
    </source>
</evidence>
<evidence type="ECO:0000256" key="1">
    <source>
        <dbReference type="ARBA" id="ARBA00004651"/>
    </source>
</evidence>
<feature type="transmembrane region" description="Helical" evidence="6">
    <location>
        <begin position="352"/>
        <end position="374"/>
    </location>
</feature>
<evidence type="ECO:0000256" key="4">
    <source>
        <dbReference type="ARBA" id="ARBA00022989"/>
    </source>
</evidence>
<dbReference type="RefSeq" id="WP_016474062.1">
    <property type="nucleotide sequence ID" value="NZ_KE150480.1"/>
</dbReference>
<dbReference type="InterPro" id="IPR020846">
    <property type="entry name" value="MFS_dom"/>
</dbReference>
<accession>S3BF18</accession>
<feature type="domain" description="Major facilitator superfamily (MFS) profile" evidence="7">
    <location>
        <begin position="1"/>
        <end position="381"/>
    </location>
</feature>
<feature type="transmembrane region" description="Helical" evidence="6">
    <location>
        <begin position="38"/>
        <end position="58"/>
    </location>
</feature>
<feature type="transmembrane region" description="Helical" evidence="6">
    <location>
        <begin position="317"/>
        <end position="340"/>
    </location>
</feature>
<dbReference type="Proteomes" id="UP000014400">
    <property type="component" value="Unassembled WGS sequence"/>
</dbReference>
<dbReference type="InterPro" id="IPR036259">
    <property type="entry name" value="MFS_trans_sf"/>
</dbReference>
<keyword evidence="3 6" id="KW-0812">Transmembrane</keyword>
<feature type="transmembrane region" description="Helical" evidence="6">
    <location>
        <begin position="7"/>
        <end position="26"/>
    </location>
</feature>
<feature type="transmembrane region" description="Helical" evidence="6">
    <location>
        <begin position="227"/>
        <end position="251"/>
    </location>
</feature>